<dbReference type="Gene3D" id="1.10.10.10">
    <property type="entry name" value="Winged helix-like DNA-binding domain superfamily/Winged helix DNA-binding domain"/>
    <property type="match status" value="1"/>
</dbReference>
<dbReference type="Gene3D" id="3.40.1410.10">
    <property type="entry name" value="Chorismate lyase-like"/>
    <property type="match status" value="1"/>
</dbReference>
<evidence type="ECO:0000256" key="4">
    <source>
        <dbReference type="SAM" id="MobiDB-lite"/>
    </source>
</evidence>
<dbReference type="InterPro" id="IPR036390">
    <property type="entry name" value="WH_DNA-bd_sf"/>
</dbReference>
<dbReference type="SMART" id="SM00345">
    <property type="entry name" value="HTH_GNTR"/>
    <property type="match status" value="1"/>
</dbReference>
<reference evidence="7" key="1">
    <citation type="journal article" date="2019" name="Int. J. Syst. Evol. Microbiol.">
        <title>The Global Catalogue of Microorganisms (GCM) 10K type strain sequencing project: providing services to taxonomists for standard genome sequencing and annotation.</title>
        <authorList>
            <consortium name="The Broad Institute Genomics Platform"/>
            <consortium name="The Broad Institute Genome Sequencing Center for Infectious Disease"/>
            <person name="Wu L."/>
            <person name="Ma J."/>
        </authorList>
    </citation>
    <scope>NUCLEOTIDE SEQUENCE [LARGE SCALE GENOMIC DNA]</scope>
    <source>
        <strain evidence="7">JCM 14307</strain>
    </source>
</reference>
<evidence type="ECO:0000259" key="5">
    <source>
        <dbReference type="PROSITE" id="PS50949"/>
    </source>
</evidence>
<dbReference type="InterPro" id="IPR028978">
    <property type="entry name" value="Chorismate_lyase_/UTRA_dom_sf"/>
</dbReference>
<dbReference type="SUPFAM" id="SSF46785">
    <property type="entry name" value="Winged helix' DNA-binding domain"/>
    <property type="match status" value="1"/>
</dbReference>
<dbReference type="PROSITE" id="PS50949">
    <property type="entry name" value="HTH_GNTR"/>
    <property type="match status" value="1"/>
</dbReference>
<dbReference type="SUPFAM" id="SSF64288">
    <property type="entry name" value="Chorismate lyase-like"/>
    <property type="match status" value="1"/>
</dbReference>
<keyword evidence="7" id="KW-1185">Reference proteome</keyword>
<dbReference type="Proteomes" id="UP001500280">
    <property type="component" value="Unassembled WGS sequence"/>
</dbReference>
<sequence>MNAKPTPGKADEALSETAAQALHEAATIAGVPAAGKTELIAGILREQILSGKLTPATVLPSERTLSAEYGVNRLTVQRAIAILRNEGLVQSIHGKGVFVRRAGDWPSRTHHRTITVDGDGNYVDSESTGGEWRDIEPPNKYNTNAEGPLALAFGVVEGTPFYASDRLLENDAGTRIFVRNYLPASIAKKLRSITRKPYVSARETFKAAKAAGMKLDFNDYVAARNPTPSDAHSLRIPDGIPMLITRRITTSNGEPILMQETRRSAEDTQLHYRPR</sequence>
<name>A0ABP4TBL1_9ACTN</name>
<evidence type="ECO:0000313" key="7">
    <source>
        <dbReference type="Proteomes" id="UP001500280"/>
    </source>
</evidence>
<dbReference type="InterPro" id="IPR011663">
    <property type="entry name" value="UTRA"/>
</dbReference>
<keyword evidence="2" id="KW-0238">DNA-binding</keyword>
<proteinExistence type="predicted"/>
<evidence type="ECO:0000256" key="2">
    <source>
        <dbReference type="ARBA" id="ARBA00023125"/>
    </source>
</evidence>
<keyword evidence="3" id="KW-0804">Transcription</keyword>
<dbReference type="CDD" id="cd07377">
    <property type="entry name" value="WHTH_GntR"/>
    <property type="match status" value="1"/>
</dbReference>
<dbReference type="Pfam" id="PF07702">
    <property type="entry name" value="UTRA"/>
    <property type="match status" value="1"/>
</dbReference>
<protein>
    <recommendedName>
        <fullName evidence="5">HTH gntR-type domain-containing protein</fullName>
    </recommendedName>
</protein>
<dbReference type="RefSeq" id="WP_344151684.1">
    <property type="nucleotide sequence ID" value="NZ_BAAANF010000010.1"/>
</dbReference>
<evidence type="ECO:0000256" key="1">
    <source>
        <dbReference type="ARBA" id="ARBA00023015"/>
    </source>
</evidence>
<dbReference type="PRINTS" id="PR00035">
    <property type="entry name" value="HTHGNTR"/>
</dbReference>
<dbReference type="EMBL" id="BAAANF010000010">
    <property type="protein sequence ID" value="GAA1685450.1"/>
    <property type="molecule type" value="Genomic_DNA"/>
</dbReference>
<feature type="region of interest" description="Disordered" evidence="4">
    <location>
        <begin position="116"/>
        <end position="137"/>
    </location>
</feature>
<dbReference type="InterPro" id="IPR036388">
    <property type="entry name" value="WH-like_DNA-bd_sf"/>
</dbReference>
<dbReference type="PANTHER" id="PTHR44846">
    <property type="entry name" value="MANNOSYL-D-GLYCERATE TRANSPORT/METABOLISM SYSTEM REPRESSOR MNGR-RELATED"/>
    <property type="match status" value="1"/>
</dbReference>
<evidence type="ECO:0000256" key="3">
    <source>
        <dbReference type="ARBA" id="ARBA00023163"/>
    </source>
</evidence>
<organism evidence="6 7">
    <name type="scientific">Kribbella yunnanensis</name>
    <dbReference type="NCBI Taxonomy" id="190194"/>
    <lineage>
        <taxon>Bacteria</taxon>
        <taxon>Bacillati</taxon>
        <taxon>Actinomycetota</taxon>
        <taxon>Actinomycetes</taxon>
        <taxon>Propionibacteriales</taxon>
        <taxon>Kribbellaceae</taxon>
        <taxon>Kribbella</taxon>
    </lineage>
</organism>
<accession>A0ABP4TBL1</accession>
<dbReference type="PANTHER" id="PTHR44846:SF17">
    <property type="entry name" value="GNTR-FAMILY TRANSCRIPTIONAL REGULATOR"/>
    <property type="match status" value="1"/>
</dbReference>
<comment type="caution">
    <text evidence="6">The sequence shown here is derived from an EMBL/GenBank/DDBJ whole genome shotgun (WGS) entry which is preliminary data.</text>
</comment>
<gene>
    <name evidence="6" type="ORF">GCM10009745_32430</name>
</gene>
<evidence type="ECO:0000313" key="6">
    <source>
        <dbReference type="EMBL" id="GAA1685450.1"/>
    </source>
</evidence>
<keyword evidence="1" id="KW-0805">Transcription regulation</keyword>
<dbReference type="Pfam" id="PF00392">
    <property type="entry name" value="GntR"/>
    <property type="match status" value="1"/>
</dbReference>
<feature type="domain" description="HTH gntR-type" evidence="5">
    <location>
        <begin position="34"/>
        <end position="102"/>
    </location>
</feature>
<dbReference type="InterPro" id="IPR000524">
    <property type="entry name" value="Tscrpt_reg_HTH_GntR"/>
</dbReference>
<dbReference type="InterPro" id="IPR050679">
    <property type="entry name" value="Bact_HTH_transcr_reg"/>
</dbReference>